<dbReference type="AlphaFoldDB" id="A0A974HI77"/>
<accession>A0A974HI77</accession>
<gene>
    <name evidence="1" type="ORF">XELAEV_18030038mg</name>
</gene>
<protein>
    <submittedName>
        <fullName evidence="1">Uncharacterized protein</fullName>
    </submittedName>
</protein>
<dbReference type="EMBL" id="CM004475">
    <property type="protein sequence ID" value="OCT78949.1"/>
    <property type="molecule type" value="Genomic_DNA"/>
</dbReference>
<organism evidence="1 2">
    <name type="scientific">Xenopus laevis</name>
    <name type="common">African clawed frog</name>
    <dbReference type="NCBI Taxonomy" id="8355"/>
    <lineage>
        <taxon>Eukaryota</taxon>
        <taxon>Metazoa</taxon>
        <taxon>Chordata</taxon>
        <taxon>Craniata</taxon>
        <taxon>Vertebrata</taxon>
        <taxon>Euteleostomi</taxon>
        <taxon>Amphibia</taxon>
        <taxon>Batrachia</taxon>
        <taxon>Anura</taxon>
        <taxon>Pipoidea</taxon>
        <taxon>Pipidae</taxon>
        <taxon>Xenopodinae</taxon>
        <taxon>Xenopus</taxon>
        <taxon>Xenopus</taxon>
    </lineage>
</organism>
<name>A0A974HI77_XENLA</name>
<proteinExistence type="predicted"/>
<reference evidence="2" key="1">
    <citation type="journal article" date="2016" name="Nature">
        <title>Genome evolution in the allotetraploid frog Xenopus laevis.</title>
        <authorList>
            <person name="Session A.M."/>
            <person name="Uno Y."/>
            <person name="Kwon T."/>
            <person name="Chapman J.A."/>
            <person name="Toyoda A."/>
            <person name="Takahashi S."/>
            <person name="Fukui A."/>
            <person name="Hikosaka A."/>
            <person name="Suzuki A."/>
            <person name="Kondo M."/>
            <person name="van Heeringen S.J."/>
            <person name="Quigley I."/>
            <person name="Heinz S."/>
            <person name="Ogino H."/>
            <person name="Ochi H."/>
            <person name="Hellsten U."/>
            <person name="Lyons J.B."/>
            <person name="Simakov O."/>
            <person name="Putnam N."/>
            <person name="Stites J."/>
            <person name="Kuroki Y."/>
            <person name="Tanaka T."/>
            <person name="Michiue T."/>
            <person name="Watanabe M."/>
            <person name="Bogdanovic O."/>
            <person name="Lister R."/>
            <person name="Georgiou G."/>
            <person name="Paranjpe S.S."/>
            <person name="van Kruijsbergen I."/>
            <person name="Shu S."/>
            <person name="Carlson J."/>
            <person name="Kinoshita T."/>
            <person name="Ohta Y."/>
            <person name="Mawaribuchi S."/>
            <person name="Jenkins J."/>
            <person name="Grimwood J."/>
            <person name="Schmutz J."/>
            <person name="Mitros T."/>
            <person name="Mozaffari S.V."/>
            <person name="Suzuki Y."/>
            <person name="Haramoto Y."/>
            <person name="Yamamoto T.S."/>
            <person name="Takagi C."/>
            <person name="Heald R."/>
            <person name="Miller K."/>
            <person name="Haudenschild C."/>
            <person name="Kitzman J."/>
            <person name="Nakayama T."/>
            <person name="Izutsu Y."/>
            <person name="Robert J."/>
            <person name="Fortriede J."/>
            <person name="Burns K."/>
            <person name="Lotay V."/>
            <person name="Karimi K."/>
            <person name="Yasuoka Y."/>
            <person name="Dichmann D.S."/>
            <person name="Flajnik M.F."/>
            <person name="Houston D.W."/>
            <person name="Shendure J."/>
            <person name="DuPasquier L."/>
            <person name="Vize P.D."/>
            <person name="Zorn A.M."/>
            <person name="Ito M."/>
            <person name="Marcotte E.M."/>
            <person name="Wallingford J.B."/>
            <person name="Ito Y."/>
            <person name="Asashima M."/>
            <person name="Ueno N."/>
            <person name="Matsuda Y."/>
            <person name="Veenstra G.J."/>
            <person name="Fujiyama A."/>
            <person name="Harland R.M."/>
            <person name="Taira M."/>
            <person name="Rokhsar D.S."/>
        </authorList>
    </citation>
    <scope>NUCLEOTIDE SEQUENCE [LARGE SCALE GENOMIC DNA]</scope>
    <source>
        <strain evidence="2">J</strain>
    </source>
</reference>
<sequence length="89" mass="10048">MGLVPLKELIENMKHDINKIKIMFPKLLIVWSDIVPRSTLGGLAVRQRVLEERLPKYYIHDGVYLSDNALDLFLNSISAGIEDAQSLIG</sequence>
<evidence type="ECO:0000313" key="2">
    <source>
        <dbReference type="Proteomes" id="UP000694892"/>
    </source>
</evidence>
<dbReference type="Proteomes" id="UP000694892">
    <property type="component" value="Chromosome 5S"/>
</dbReference>
<evidence type="ECO:0000313" key="1">
    <source>
        <dbReference type="EMBL" id="OCT78949.1"/>
    </source>
</evidence>